<name>A0A388SF94_9BURK</name>
<keyword evidence="4" id="KW-1185">Reference proteome</keyword>
<dbReference type="SUPFAM" id="SSF56300">
    <property type="entry name" value="Metallo-dependent phosphatases"/>
    <property type="match status" value="1"/>
</dbReference>
<dbReference type="CDD" id="cd07381">
    <property type="entry name" value="MPP_CapA"/>
    <property type="match status" value="1"/>
</dbReference>
<evidence type="ECO:0000313" key="4">
    <source>
        <dbReference type="Proteomes" id="UP000266091"/>
    </source>
</evidence>
<evidence type="ECO:0000313" key="3">
    <source>
        <dbReference type="EMBL" id="GBO94110.1"/>
    </source>
</evidence>
<dbReference type="Proteomes" id="UP000266091">
    <property type="component" value="Unassembled WGS sequence"/>
</dbReference>
<comment type="similarity">
    <text evidence="1">Belongs to the CapA family.</text>
</comment>
<dbReference type="InterPro" id="IPR052169">
    <property type="entry name" value="CW_Biosynth-Accessory"/>
</dbReference>
<dbReference type="PANTHER" id="PTHR33393">
    <property type="entry name" value="POLYGLUTAMINE SYNTHESIS ACCESSORY PROTEIN RV0574C-RELATED"/>
    <property type="match status" value="1"/>
</dbReference>
<accession>A0A388SF94</accession>
<dbReference type="AlphaFoldDB" id="A0A388SF94"/>
<comment type="caution">
    <text evidence="3">The sequence shown here is derived from an EMBL/GenBank/DDBJ whole genome shotgun (WGS) entry which is preliminary data.</text>
</comment>
<dbReference type="Pfam" id="PF09587">
    <property type="entry name" value="PGA_cap"/>
    <property type="match status" value="1"/>
</dbReference>
<evidence type="ECO:0000259" key="2">
    <source>
        <dbReference type="SMART" id="SM00854"/>
    </source>
</evidence>
<dbReference type="PANTHER" id="PTHR33393:SF13">
    <property type="entry name" value="PGA BIOSYNTHESIS PROTEIN CAPA"/>
    <property type="match status" value="1"/>
</dbReference>
<dbReference type="InterPro" id="IPR019079">
    <property type="entry name" value="Capsule_synth_CapA"/>
</dbReference>
<feature type="domain" description="Capsule synthesis protein CapA" evidence="2">
    <location>
        <begin position="8"/>
        <end position="324"/>
    </location>
</feature>
<gene>
    <name evidence="3" type="ORF">MESMUL_14640</name>
</gene>
<dbReference type="EMBL" id="BGZJ01000001">
    <property type="protein sequence ID" value="GBO94110.1"/>
    <property type="molecule type" value="Genomic_DNA"/>
</dbReference>
<dbReference type="SMART" id="SM00854">
    <property type="entry name" value="PGA_cap"/>
    <property type="match status" value="1"/>
</dbReference>
<dbReference type="InterPro" id="IPR029052">
    <property type="entry name" value="Metallo-depent_PP-like"/>
</dbReference>
<organism evidence="3 4">
    <name type="scientific">Mesosutterella multiformis</name>
    <dbReference type="NCBI Taxonomy" id="2259133"/>
    <lineage>
        <taxon>Bacteria</taxon>
        <taxon>Pseudomonadati</taxon>
        <taxon>Pseudomonadota</taxon>
        <taxon>Betaproteobacteria</taxon>
        <taxon>Burkholderiales</taxon>
        <taxon>Sutterellaceae</taxon>
        <taxon>Mesosutterella</taxon>
    </lineage>
</organism>
<proteinExistence type="inferred from homology"/>
<reference evidence="3 4" key="1">
    <citation type="journal article" date="2018" name="Int. J. Syst. Evol. Microbiol.">
        <title>Mesosutterella multiformis gen. nov., sp. nov., a member of the family Sutterellaceae and Sutterella megalosphaeroides sp. nov., isolated from human faeces.</title>
        <authorList>
            <person name="Sakamoto M."/>
            <person name="Ikeyama N."/>
            <person name="Kunihiro T."/>
            <person name="Iino T."/>
            <person name="Yuki M."/>
            <person name="Ohkuma M."/>
        </authorList>
    </citation>
    <scope>NUCLEOTIDE SEQUENCE [LARGE SCALE GENOMIC DNA]</scope>
    <source>
        <strain evidence="3 4">4NBBH2</strain>
    </source>
</reference>
<sequence>MESMAKVTFVATGDSFITRHISEDGYDGFEKLRKLIRDHDVRFANLEMTFHRCEGSPAAASGGTWAMTDPSMLDDMRRFGFNLYNTANNHSGDFGEGGVTATIRHLEERGMIFAGTGRTLEDASRAAYLETRHGRVALIGVASTLDPAAIAGSQGVDMPGRPGLNPLRFRTIHHVNARHFAMAEELARVTEVNAQKDYLIATGYSSPYPEGTMPLGGMNFELNDLETDPERNETEPLAIDLKRTVAEIREAKRQADIVVVSVHTHEMKGRDTMVPPEFLETFAHACVDAGASAVIGHGPHQLRGLEIYKGAPVFYSIGNFIFETETVARQPADAFIGKGMPADTKVGAYMDARSANGTRGYIVDPHIWEAVVPEWIVADGKVRDLVLHPVTLGQKDSRSQRGLPRLAEGDEAKAILSHLKDLSEPYGTKIQAENGVGRVKLGIKE</sequence>
<evidence type="ECO:0000256" key="1">
    <source>
        <dbReference type="ARBA" id="ARBA00005662"/>
    </source>
</evidence>
<protein>
    <recommendedName>
        <fullName evidence="2">Capsule synthesis protein CapA domain-containing protein</fullName>
    </recommendedName>
</protein>